<keyword evidence="7" id="KW-0326">Glycosidase</keyword>
<dbReference type="EMBL" id="JBELOE010000060">
    <property type="protein sequence ID" value="MER2490550.1"/>
    <property type="molecule type" value="Genomic_DNA"/>
</dbReference>
<evidence type="ECO:0000313" key="10">
    <source>
        <dbReference type="EMBL" id="MER2490550.1"/>
    </source>
</evidence>
<dbReference type="InterPro" id="IPR036116">
    <property type="entry name" value="FN3_sf"/>
</dbReference>
<evidence type="ECO:0000256" key="8">
    <source>
        <dbReference type="SAM" id="SignalP"/>
    </source>
</evidence>
<name>A0ABV1RCQ5_9ALTE</name>
<comment type="subcellular location">
    <subcellularLocation>
        <location evidence="2">Secreted</location>
    </subcellularLocation>
</comment>
<dbReference type="EC" id="3.2.1.78" evidence="3"/>
<dbReference type="InterPro" id="IPR003961">
    <property type="entry name" value="FN3_dom"/>
</dbReference>
<dbReference type="PANTHER" id="PTHR31451">
    <property type="match status" value="1"/>
</dbReference>
<dbReference type="PANTHER" id="PTHR31451:SF39">
    <property type="entry name" value="MANNAN ENDO-1,4-BETA-MANNOSIDASE 1"/>
    <property type="match status" value="1"/>
</dbReference>
<dbReference type="InterPro" id="IPR045053">
    <property type="entry name" value="MAN-like"/>
</dbReference>
<evidence type="ECO:0000256" key="3">
    <source>
        <dbReference type="ARBA" id="ARBA00012706"/>
    </source>
</evidence>
<sequence length="495" mass="56275">MKLTRLIAVAILMISAPVTAFENFITRDGHKLMDGEREFRFAGIHAPELHRIEDDAKGVCKADPRGWGQHFKWPTADEQENWIKALVRTNHKAMRIYVLSVEHSADKACGRETHILKPLSAGEMPRLNEEAMRIYDRMIALADQHKLRLILPFIDHWKWWGGREQLAAFYNESEDDFYDIYSQTYKAYQHIIRQVITRRNTFTGRLYSEEKAIMAWETGNELKDTDELFLAKTSAFIKALAPNQLVLDGTYTRINEFALQDPNVDMVSNHYYTNVGNNNPQTVLADLKTIDGRKPYLIGEFGLQPSDKLKAIMDAAVNSEYKGAKAVGAFIWGFRGHRHNGGFYWHNEGGSKYYSYHIPGFKEGAFNEEIDVVNIARKAAADMMGEKFMPLPVPEAPILRQITNVADIRWMGAPVGRSYRIERSVSATSDWQTIAGGISDGMNKFDPQKHTLFCDGDAKPDTTYYYRVFAQNETGESAASNVQKVTTGQYAVECN</sequence>
<dbReference type="SUPFAM" id="SSF51445">
    <property type="entry name" value="(Trans)glycosidases"/>
    <property type="match status" value="1"/>
</dbReference>
<keyword evidence="11" id="KW-1185">Reference proteome</keyword>
<gene>
    <name evidence="10" type="ORF">ABS311_01450</name>
</gene>
<proteinExistence type="predicted"/>
<dbReference type="Proteomes" id="UP001467690">
    <property type="component" value="Unassembled WGS sequence"/>
</dbReference>
<comment type="catalytic activity">
    <reaction evidence="1">
        <text>Random hydrolysis of (1-&gt;4)-beta-D-mannosidic linkages in mannans, galactomannans and glucomannans.</text>
        <dbReference type="EC" id="3.2.1.78"/>
    </reaction>
</comment>
<dbReference type="InterPro" id="IPR017853">
    <property type="entry name" value="GH"/>
</dbReference>
<dbReference type="PROSITE" id="PS50853">
    <property type="entry name" value="FN3"/>
    <property type="match status" value="1"/>
</dbReference>
<evidence type="ECO:0000256" key="4">
    <source>
        <dbReference type="ARBA" id="ARBA00022525"/>
    </source>
</evidence>
<evidence type="ECO:0000256" key="5">
    <source>
        <dbReference type="ARBA" id="ARBA00022729"/>
    </source>
</evidence>
<protein>
    <recommendedName>
        <fullName evidence="3">mannan endo-1,4-beta-mannosidase</fullName>
        <ecNumber evidence="3">3.2.1.78</ecNumber>
    </recommendedName>
</protein>
<dbReference type="SUPFAM" id="SSF49265">
    <property type="entry name" value="Fibronectin type III"/>
    <property type="match status" value="1"/>
</dbReference>
<organism evidence="10 11">
    <name type="scientific">Catenovulum sediminis</name>
    <dbReference type="NCBI Taxonomy" id="1740262"/>
    <lineage>
        <taxon>Bacteria</taxon>
        <taxon>Pseudomonadati</taxon>
        <taxon>Pseudomonadota</taxon>
        <taxon>Gammaproteobacteria</taxon>
        <taxon>Alteromonadales</taxon>
        <taxon>Alteromonadaceae</taxon>
        <taxon>Catenovulum</taxon>
    </lineage>
</organism>
<feature type="signal peptide" evidence="8">
    <location>
        <begin position="1"/>
        <end position="20"/>
    </location>
</feature>
<dbReference type="Gene3D" id="3.20.20.80">
    <property type="entry name" value="Glycosidases"/>
    <property type="match status" value="1"/>
</dbReference>
<keyword evidence="5 8" id="KW-0732">Signal</keyword>
<keyword evidence="4" id="KW-0964">Secreted</keyword>
<comment type="caution">
    <text evidence="10">The sequence shown here is derived from an EMBL/GenBank/DDBJ whole genome shotgun (WGS) entry which is preliminary data.</text>
</comment>
<dbReference type="Gene3D" id="2.60.40.10">
    <property type="entry name" value="Immunoglobulins"/>
    <property type="match status" value="1"/>
</dbReference>
<dbReference type="RefSeq" id="WP_350400329.1">
    <property type="nucleotide sequence ID" value="NZ_JBELOE010000060.1"/>
</dbReference>
<evidence type="ECO:0000256" key="6">
    <source>
        <dbReference type="ARBA" id="ARBA00022801"/>
    </source>
</evidence>
<evidence type="ECO:0000256" key="7">
    <source>
        <dbReference type="ARBA" id="ARBA00023295"/>
    </source>
</evidence>
<evidence type="ECO:0000256" key="2">
    <source>
        <dbReference type="ARBA" id="ARBA00004613"/>
    </source>
</evidence>
<dbReference type="InterPro" id="IPR001547">
    <property type="entry name" value="Glyco_hydro_5"/>
</dbReference>
<reference evidence="10 11" key="1">
    <citation type="submission" date="2024-06" db="EMBL/GenBank/DDBJ databases">
        <authorList>
            <person name="Chen R.Y."/>
        </authorList>
    </citation>
    <scope>NUCLEOTIDE SEQUENCE [LARGE SCALE GENOMIC DNA]</scope>
    <source>
        <strain evidence="10 11">D2</strain>
    </source>
</reference>
<dbReference type="InterPro" id="IPR013783">
    <property type="entry name" value="Ig-like_fold"/>
</dbReference>
<dbReference type="CDD" id="cd00063">
    <property type="entry name" value="FN3"/>
    <property type="match status" value="1"/>
</dbReference>
<evidence type="ECO:0000259" key="9">
    <source>
        <dbReference type="PROSITE" id="PS50853"/>
    </source>
</evidence>
<accession>A0ABV1RCQ5</accession>
<evidence type="ECO:0000256" key="1">
    <source>
        <dbReference type="ARBA" id="ARBA00001678"/>
    </source>
</evidence>
<feature type="chain" id="PRO_5046986367" description="mannan endo-1,4-beta-mannosidase" evidence="8">
    <location>
        <begin position="21"/>
        <end position="495"/>
    </location>
</feature>
<keyword evidence="6" id="KW-0378">Hydrolase</keyword>
<evidence type="ECO:0000313" key="11">
    <source>
        <dbReference type="Proteomes" id="UP001467690"/>
    </source>
</evidence>
<dbReference type="Pfam" id="PF26410">
    <property type="entry name" value="GH5_mannosidase"/>
    <property type="match status" value="1"/>
</dbReference>
<feature type="domain" description="Fibronectin type-III" evidence="9">
    <location>
        <begin position="393"/>
        <end position="490"/>
    </location>
</feature>